<name>A0AAW0R6I6_9PEZI</name>
<keyword evidence="2" id="KW-0472">Membrane</keyword>
<organism evidence="3 4">
    <name type="scientific">Apiospora kogelbergensis</name>
    <dbReference type="NCBI Taxonomy" id="1337665"/>
    <lineage>
        <taxon>Eukaryota</taxon>
        <taxon>Fungi</taxon>
        <taxon>Dikarya</taxon>
        <taxon>Ascomycota</taxon>
        <taxon>Pezizomycotina</taxon>
        <taxon>Sordariomycetes</taxon>
        <taxon>Xylariomycetidae</taxon>
        <taxon>Amphisphaeriales</taxon>
        <taxon>Apiosporaceae</taxon>
        <taxon>Apiospora</taxon>
    </lineage>
</organism>
<protein>
    <submittedName>
        <fullName evidence="3">Uncharacterized protein</fullName>
    </submittedName>
</protein>
<keyword evidence="2" id="KW-1133">Transmembrane helix</keyword>
<feature type="region of interest" description="Disordered" evidence="1">
    <location>
        <begin position="157"/>
        <end position="215"/>
    </location>
</feature>
<feature type="transmembrane region" description="Helical" evidence="2">
    <location>
        <begin position="219"/>
        <end position="243"/>
    </location>
</feature>
<feature type="region of interest" description="Disordered" evidence="1">
    <location>
        <begin position="246"/>
        <end position="311"/>
    </location>
</feature>
<dbReference type="AlphaFoldDB" id="A0AAW0R6I6"/>
<evidence type="ECO:0000313" key="4">
    <source>
        <dbReference type="Proteomes" id="UP001392437"/>
    </source>
</evidence>
<reference evidence="3 4" key="1">
    <citation type="submission" date="2023-01" db="EMBL/GenBank/DDBJ databases">
        <title>Analysis of 21 Apiospora genomes using comparative genomics revels a genus with tremendous synthesis potential of carbohydrate active enzymes and secondary metabolites.</title>
        <authorList>
            <person name="Sorensen T."/>
        </authorList>
    </citation>
    <scope>NUCLEOTIDE SEQUENCE [LARGE SCALE GENOMIC DNA]</scope>
    <source>
        <strain evidence="3 4">CBS 117206</strain>
    </source>
</reference>
<proteinExistence type="predicted"/>
<gene>
    <name evidence="3" type="ORF">PG999_001774</name>
</gene>
<dbReference type="EMBL" id="JAQQWP010000002">
    <property type="protein sequence ID" value="KAK8129394.1"/>
    <property type="molecule type" value="Genomic_DNA"/>
</dbReference>
<accession>A0AAW0R6I6</accession>
<evidence type="ECO:0000256" key="2">
    <source>
        <dbReference type="SAM" id="Phobius"/>
    </source>
</evidence>
<dbReference type="Proteomes" id="UP001392437">
    <property type="component" value="Unassembled WGS sequence"/>
</dbReference>
<keyword evidence="4" id="KW-1185">Reference proteome</keyword>
<evidence type="ECO:0000313" key="3">
    <source>
        <dbReference type="EMBL" id="KAK8129394.1"/>
    </source>
</evidence>
<evidence type="ECO:0000256" key="1">
    <source>
        <dbReference type="SAM" id="MobiDB-lite"/>
    </source>
</evidence>
<sequence length="311" mass="32410">MASATTINIGSLTTTFTPAATNCLSFYQAWSNNNTWLQYGTAGSANPQCFPSGYTATDGPYYSPGICPAGYRYACSAGIDESATIATCCPSGYVCQSRSADDLNACSSKFPSDTYLSLAIWSTIPEQETVLVGSTTFKEGKGWPAWAHGIIIRRSGDDPTWPGASGASTTQTKGTTTEGNSAGSTSASSPGSRSSVSSTSRADVGDGTSNVGLSSGAKIGIGVGASLGCILLGGSVAASFLLLKRRRRSRQSQQVDRDAATKGPRDRIPVEMGSSKRQFEIAEVNGENSGRHHSEMPAYSEPAELDSATRR</sequence>
<keyword evidence="2" id="KW-0812">Transmembrane</keyword>
<feature type="compositionally biased region" description="Basic and acidic residues" evidence="1">
    <location>
        <begin position="255"/>
        <end position="269"/>
    </location>
</feature>
<comment type="caution">
    <text evidence="3">The sequence shown here is derived from an EMBL/GenBank/DDBJ whole genome shotgun (WGS) entry which is preliminary data.</text>
</comment>
<feature type="compositionally biased region" description="Low complexity" evidence="1">
    <location>
        <begin position="163"/>
        <end position="200"/>
    </location>
</feature>